<evidence type="ECO:0000313" key="1">
    <source>
        <dbReference type="EMBL" id="KIY60601.1"/>
    </source>
</evidence>
<gene>
    <name evidence="1" type="ORF">CYLTODRAFT_405894</name>
</gene>
<organism evidence="1 2">
    <name type="scientific">Cylindrobasidium torrendii FP15055 ss-10</name>
    <dbReference type="NCBI Taxonomy" id="1314674"/>
    <lineage>
        <taxon>Eukaryota</taxon>
        <taxon>Fungi</taxon>
        <taxon>Dikarya</taxon>
        <taxon>Basidiomycota</taxon>
        <taxon>Agaricomycotina</taxon>
        <taxon>Agaricomycetes</taxon>
        <taxon>Agaricomycetidae</taxon>
        <taxon>Agaricales</taxon>
        <taxon>Marasmiineae</taxon>
        <taxon>Physalacriaceae</taxon>
        <taxon>Cylindrobasidium</taxon>
    </lineage>
</organism>
<dbReference type="OrthoDB" id="3250313at2759"/>
<keyword evidence="2" id="KW-1185">Reference proteome</keyword>
<name>A0A0D7ATG8_9AGAR</name>
<reference evidence="1 2" key="1">
    <citation type="journal article" date="2015" name="Fungal Genet. Biol.">
        <title>Evolution of novel wood decay mechanisms in Agaricales revealed by the genome sequences of Fistulina hepatica and Cylindrobasidium torrendii.</title>
        <authorList>
            <person name="Floudas D."/>
            <person name="Held B.W."/>
            <person name="Riley R."/>
            <person name="Nagy L.G."/>
            <person name="Koehler G."/>
            <person name="Ransdell A.S."/>
            <person name="Younus H."/>
            <person name="Chow J."/>
            <person name="Chiniquy J."/>
            <person name="Lipzen A."/>
            <person name="Tritt A."/>
            <person name="Sun H."/>
            <person name="Haridas S."/>
            <person name="LaButti K."/>
            <person name="Ohm R.A."/>
            <person name="Kues U."/>
            <person name="Blanchette R.A."/>
            <person name="Grigoriev I.V."/>
            <person name="Minto R.E."/>
            <person name="Hibbett D.S."/>
        </authorList>
    </citation>
    <scope>NUCLEOTIDE SEQUENCE [LARGE SCALE GENOMIC DNA]</scope>
    <source>
        <strain evidence="1 2">FP15055 ss-10</strain>
    </source>
</reference>
<accession>A0A0D7ATG8</accession>
<dbReference type="AlphaFoldDB" id="A0A0D7ATG8"/>
<proteinExistence type="predicted"/>
<dbReference type="STRING" id="1314674.A0A0D7ATG8"/>
<dbReference type="Proteomes" id="UP000054007">
    <property type="component" value="Unassembled WGS sequence"/>
</dbReference>
<sequence length="199" mass="23185">MELALLVLEKQTWGFEWDALLSHWVLLEAEFNFKKEGAPLPTPPSSKEAKKVGKASRPQILITWIKSARPPLEPLEQSTIERLSTKHVKGSARRAALPVPVSDAELISYINAWDNWWRFLQPSWREVDNEKLARGKWRKDWGGLKTYGKNGWLSIVCSLWWWHRALDMRPSTTEGEWASWREALSDVLWVLEGVRYYSK</sequence>
<protein>
    <submittedName>
        <fullName evidence="1">Uncharacterized protein</fullName>
    </submittedName>
</protein>
<evidence type="ECO:0000313" key="2">
    <source>
        <dbReference type="Proteomes" id="UP000054007"/>
    </source>
</evidence>
<dbReference type="EMBL" id="KN881467">
    <property type="protein sequence ID" value="KIY60601.1"/>
    <property type="molecule type" value="Genomic_DNA"/>
</dbReference>